<accession>A0ABR1F1E2</accession>
<feature type="region of interest" description="Disordered" evidence="1">
    <location>
        <begin position="266"/>
        <end position="397"/>
    </location>
</feature>
<name>A0ABR1F1E2_9ASCO</name>
<organism evidence="3 4">
    <name type="scientific">Myxozyma melibiosi</name>
    <dbReference type="NCBI Taxonomy" id="54550"/>
    <lineage>
        <taxon>Eukaryota</taxon>
        <taxon>Fungi</taxon>
        <taxon>Dikarya</taxon>
        <taxon>Ascomycota</taxon>
        <taxon>Saccharomycotina</taxon>
        <taxon>Lipomycetes</taxon>
        <taxon>Lipomycetales</taxon>
        <taxon>Lipomycetaceae</taxon>
        <taxon>Myxozyma</taxon>
    </lineage>
</organism>
<feature type="compositionally biased region" description="Polar residues" evidence="1">
    <location>
        <begin position="281"/>
        <end position="295"/>
    </location>
</feature>
<gene>
    <name evidence="3" type="ORF">BZA70DRAFT_283100</name>
</gene>
<dbReference type="InterPro" id="IPR000253">
    <property type="entry name" value="FHA_dom"/>
</dbReference>
<evidence type="ECO:0000313" key="3">
    <source>
        <dbReference type="EMBL" id="KAK7203663.1"/>
    </source>
</evidence>
<dbReference type="SUPFAM" id="SSF49879">
    <property type="entry name" value="SMAD/FHA domain"/>
    <property type="match status" value="1"/>
</dbReference>
<feature type="compositionally biased region" description="Basic and acidic residues" evidence="1">
    <location>
        <begin position="319"/>
        <end position="329"/>
    </location>
</feature>
<evidence type="ECO:0000259" key="2">
    <source>
        <dbReference type="PROSITE" id="PS50006"/>
    </source>
</evidence>
<dbReference type="Proteomes" id="UP001498771">
    <property type="component" value="Unassembled WGS sequence"/>
</dbReference>
<keyword evidence="4" id="KW-1185">Reference proteome</keyword>
<dbReference type="PROSITE" id="PS50006">
    <property type="entry name" value="FHA_DOMAIN"/>
    <property type="match status" value="1"/>
</dbReference>
<feature type="compositionally biased region" description="Polar residues" evidence="1">
    <location>
        <begin position="336"/>
        <end position="368"/>
    </location>
</feature>
<dbReference type="InterPro" id="IPR008984">
    <property type="entry name" value="SMAD_FHA_dom_sf"/>
</dbReference>
<feature type="region of interest" description="Disordered" evidence="1">
    <location>
        <begin position="1"/>
        <end position="87"/>
    </location>
</feature>
<comment type="caution">
    <text evidence="3">The sequence shown here is derived from an EMBL/GenBank/DDBJ whole genome shotgun (WGS) entry which is preliminary data.</text>
</comment>
<reference evidence="3 4" key="1">
    <citation type="submission" date="2024-03" db="EMBL/GenBank/DDBJ databases">
        <title>Genome-scale model development and genomic sequencing of the oleaginous clade Lipomyces.</title>
        <authorList>
            <consortium name="Lawrence Berkeley National Laboratory"/>
            <person name="Czajka J.J."/>
            <person name="Han Y."/>
            <person name="Kim J."/>
            <person name="Mondo S.J."/>
            <person name="Hofstad B.A."/>
            <person name="Robles A."/>
            <person name="Haridas S."/>
            <person name="Riley R."/>
            <person name="LaButti K."/>
            <person name="Pangilinan J."/>
            <person name="Andreopoulos W."/>
            <person name="Lipzen A."/>
            <person name="Yan J."/>
            <person name="Wang M."/>
            <person name="Ng V."/>
            <person name="Grigoriev I.V."/>
            <person name="Spatafora J.W."/>
            <person name="Magnuson J.K."/>
            <person name="Baker S.E."/>
            <person name="Pomraning K.R."/>
        </authorList>
    </citation>
    <scope>NUCLEOTIDE SEQUENCE [LARGE SCALE GENOMIC DNA]</scope>
    <source>
        <strain evidence="3 4">Phaff 52-87</strain>
    </source>
</reference>
<proteinExistence type="predicted"/>
<feature type="compositionally biased region" description="Low complexity" evidence="1">
    <location>
        <begin position="369"/>
        <end position="390"/>
    </location>
</feature>
<dbReference type="EMBL" id="JBBJBU010000011">
    <property type="protein sequence ID" value="KAK7203663.1"/>
    <property type="molecule type" value="Genomic_DNA"/>
</dbReference>
<feature type="compositionally biased region" description="Pro residues" evidence="1">
    <location>
        <begin position="1"/>
        <end position="12"/>
    </location>
</feature>
<feature type="compositionally biased region" description="Low complexity" evidence="1">
    <location>
        <begin position="13"/>
        <end position="25"/>
    </location>
</feature>
<dbReference type="RefSeq" id="XP_064766696.1">
    <property type="nucleotide sequence ID" value="XM_064913382.1"/>
</dbReference>
<feature type="compositionally biased region" description="Low complexity" evidence="1">
    <location>
        <begin position="32"/>
        <end position="47"/>
    </location>
</feature>
<sequence>MPFYPPSSPPLPSASADCCSPARRALLPSFEPTPSKSSSSPSSSRVRTPSRKRARDDEDDAAPGKQLEPPAYPTPAPTSSAALTVSSPTSSVSRALLALGGADINKSTTTAPSKPAPLSASAAVPVLSSTSSSTTTPSLRAPLSTVALARLPRSGTEVSLGRSSASSTVVLSRTNKLISRVHIVARYLESHDSIEISCHGWNGARVGTPALEHALAKGERVEIGADTPIIIDVCGERARVEVIDDREAETDALEDDEETDDEIFVNHPAAKLGSPTPMVAPTNSTSTISTKSGPISNAPKRARGPENVGFKVWEDKEEDSGVTKKENVRINDASPLPSTSSENAPGSVASSKTVSIPQEQSTDQENSKQPLQPQQQEQQEPQELQQQSREPSPEDEQDKLRIHIIAHLAYSRLASTPLSVLRASLPIIEFVPDDKLRSTIKDIACVGVIQRKGKDASGKRLEEQYYYIPEQDDDIHRRAAVEELRGGAGIRSCRKVHKQYFWRKPAVK</sequence>
<evidence type="ECO:0000313" key="4">
    <source>
        <dbReference type="Proteomes" id="UP001498771"/>
    </source>
</evidence>
<evidence type="ECO:0000256" key="1">
    <source>
        <dbReference type="SAM" id="MobiDB-lite"/>
    </source>
</evidence>
<feature type="compositionally biased region" description="Low complexity" evidence="1">
    <location>
        <begin position="77"/>
        <end position="87"/>
    </location>
</feature>
<dbReference type="GeneID" id="90038894"/>
<feature type="domain" description="FHA" evidence="2">
    <location>
        <begin position="158"/>
        <end position="211"/>
    </location>
</feature>
<protein>
    <recommendedName>
        <fullName evidence="2">FHA domain-containing protein</fullName>
    </recommendedName>
</protein>